<dbReference type="RefSeq" id="WP_099623939.1">
    <property type="nucleotide sequence ID" value="NZ_CP024201.1"/>
</dbReference>
<dbReference type="OrthoDB" id="114026at2"/>
<accession>A0A2D2B377</accession>
<keyword evidence="3" id="KW-1185">Reference proteome</keyword>
<dbReference type="Proteomes" id="UP000228945">
    <property type="component" value="Chromosome"/>
</dbReference>
<feature type="signal peptide" evidence="1">
    <location>
        <begin position="1"/>
        <end position="20"/>
    </location>
</feature>
<reference evidence="2 3" key="1">
    <citation type="submission" date="2017-10" db="EMBL/GenBank/DDBJ databases">
        <title>Genome sequence of Caulobacter mirabilis FWC38.</title>
        <authorList>
            <person name="Fiebig A."/>
            <person name="Crosson S."/>
        </authorList>
    </citation>
    <scope>NUCLEOTIDE SEQUENCE [LARGE SCALE GENOMIC DNA]</scope>
    <source>
        <strain evidence="2 3">FWC 38</strain>
    </source>
</reference>
<name>A0A2D2B377_9CAUL</name>
<dbReference type="Pfam" id="PF06940">
    <property type="entry name" value="DUF1287"/>
    <property type="match status" value="1"/>
</dbReference>
<sequence length="193" mass="21075">MIARRALLAAAPALALPAWAETPWPARLVAAARAQVGRTVLYDPTYVRLAYPGGDVPIERGVCTDVIIRAYRTAFGLDLQRLVHEDMARSFAAYPRTWGLTRPDRNIDHRRVPNLETFLRRKGAAVPLEGAWKAGDLVTQRLAGNLPHIVIVAQDGPASASPRVIHNIGGGARLEPLPSARNIARFRFAPQPA</sequence>
<gene>
    <name evidence="2" type="ORF">CSW64_21025</name>
</gene>
<evidence type="ECO:0000313" key="2">
    <source>
        <dbReference type="EMBL" id="ATQ44691.1"/>
    </source>
</evidence>
<proteinExistence type="predicted"/>
<dbReference type="KEGG" id="cmb:CSW64_21025"/>
<dbReference type="InterPro" id="IPR009706">
    <property type="entry name" value="DUF1287"/>
</dbReference>
<dbReference type="AlphaFoldDB" id="A0A2D2B377"/>
<evidence type="ECO:0000256" key="1">
    <source>
        <dbReference type="SAM" id="SignalP"/>
    </source>
</evidence>
<protein>
    <submittedName>
        <fullName evidence="2">DUF1287 domain-containing protein</fullName>
    </submittedName>
</protein>
<dbReference type="EMBL" id="CP024201">
    <property type="protein sequence ID" value="ATQ44691.1"/>
    <property type="molecule type" value="Genomic_DNA"/>
</dbReference>
<dbReference type="PIRSF" id="PIRSF011444">
    <property type="entry name" value="DUF1287"/>
    <property type="match status" value="1"/>
</dbReference>
<feature type="chain" id="PRO_5013937986" evidence="1">
    <location>
        <begin position="21"/>
        <end position="193"/>
    </location>
</feature>
<organism evidence="2 3">
    <name type="scientific">Caulobacter mirabilis</name>
    <dbReference type="NCBI Taxonomy" id="69666"/>
    <lineage>
        <taxon>Bacteria</taxon>
        <taxon>Pseudomonadati</taxon>
        <taxon>Pseudomonadota</taxon>
        <taxon>Alphaproteobacteria</taxon>
        <taxon>Caulobacterales</taxon>
        <taxon>Caulobacteraceae</taxon>
        <taxon>Caulobacter</taxon>
    </lineage>
</organism>
<keyword evidence="1" id="KW-0732">Signal</keyword>
<evidence type="ECO:0000313" key="3">
    <source>
        <dbReference type="Proteomes" id="UP000228945"/>
    </source>
</evidence>